<dbReference type="OrthoDB" id="797132at2"/>
<dbReference type="Proteomes" id="UP000184280">
    <property type="component" value="Unassembled WGS sequence"/>
</dbReference>
<reference evidence="2 3" key="1">
    <citation type="submission" date="2016-11" db="EMBL/GenBank/DDBJ databases">
        <authorList>
            <person name="Jaros S."/>
            <person name="Januszkiewicz K."/>
            <person name="Wedrychowicz H."/>
        </authorList>
    </citation>
    <scope>NUCLEOTIDE SEQUENCE [LARGE SCALE GENOMIC DNA]</scope>
    <source>
        <strain evidence="2 3">BPI-34</strain>
    </source>
</reference>
<name>A0A1M7P0X6_XYLRU</name>
<feature type="chain" id="PRO_5013223791" evidence="1">
    <location>
        <begin position="22"/>
        <end position="438"/>
    </location>
</feature>
<dbReference type="AlphaFoldDB" id="A0A1M7P0X6"/>
<evidence type="ECO:0000256" key="1">
    <source>
        <dbReference type="SAM" id="SignalP"/>
    </source>
</evidence>
<organism evidence="2 3">
    <name type="scientific">Xylanibacter ruminicola</name>
    <name type="common">Prevotella ruminicola</name>
    <dbReference type="NCBI Taxonomy" id="839"/>
    <lineage>
        <taxon>Bacteria</taxon>
        <taxon>Pseudomonadati</taxon>
        <taxon>Bacteroidota</taxon>
        <taxon>Bacteroidia</taxon>
        <taxon>Bacteroidales</taxon>
        <taxon>Prevotellaceae</taxon>
        <taxon>Xylanibacter</taxon>
    </lineage>
</organism>
<proteinExistence type="predicted"/>
<feature type="signal peptide" evidence="1">
    <location>
        <begin position="1"/>
        <end position="21"/>
    </location>
</feature>
<evidence type="ECO:0000313" key="3">
    <source>
        <dbReference type="Proteomes" id="UP000184280"/>
    </source>
</evidence>
<dbReference type="EMBL" id="FRCJ01000012">
    <property type="protein sequence ID" value="SHN10105.1"/>
    <property type="molecule type" value="Genomic_DNA"/>
</dbReference>
<sequence>MKKNFLSLILATISVVTFAQANYGKYSMQQSSSEEELQKYVGQRVRVFSYNGFSLYSKNGHDEYIFTNKLGGTKGTIYTIQKIKVGSQIVIELISDAGKKVKAKVNIDGANNYKGMQSCSSFFLVDKFKEDGQNLIGKTFMNSEGQPVAKVVDFQMVDIKESYPQPYLIVQSELDGSKVMCTEDKARQIFQPLGKIISSPKVKWSFKVVGIKEDEKKPLTSYPFYNVQNTENPSIFRTGTLSNPENGIFSEDLAGHYISVLSKVEKPSNASIRYGKTTIVEDKNITKYSYVDNVIDILIFGGSKQFDFILKNVSNNSIKVIWNEAAFVDFDGSTSKIMHVGTRYSQREGDQPATTIIKGAKIEDLAAPNCNVRYSDVLKEWVTDPMYPKAPALSPGQLKLMLPIQIKDVINEYVFVFDVSYVYDHPERLNLEEIENKK</sequence>
<evidence type="ECO:0000313" key="2">
    <source>
        <dbReference type="EMBL" id="SHN10105.1"/>
    </source>
</evidence>
<gene>
    <name evidence="2" type="ORF">SAMN04488494_0286</name>
</gene>
<accession>A0A1M7P0X6</accession>
<keyword evidence="1" id="KW-0732">Signal</keyword>
<dbReference type="RefSeq" id="WP_139294904.1">
    <property type="nucleotide sequence ID" value="NZ_FRCJ01000012.1"/>
</dbReference>
<protein>
    <submittedName>
        <fullName evidence="2">Uncharacterized protein</fullName>
    </submittedName>
</protein>